<dbReference type="SUPFAM" id="SSF47819">
    <property type="entry name" value="HRDC-like"/>
    <property type="match status" value="1"/>
</dbReference>
<dbReference type="InterPro" id="IPR044876">
    <property type="entry name" value="HRDC_dom_sf"/>
</dbReference>
<dbReference type="SMART" id="SM00341">
    <property type="entry name" value="HRDC"/>
    <property type="match status" value="1"/>
</dbReference>
<dbReference type="PROSITE" id="PS50967">
    <property type="entry name" value="HRDC"/>
    <property type="match status" value="1"/>
</dbReference>
<dbReference type="EMBL" id="AEDD01000003">
    <property type="protein sequence ID" value="EFM11589.1"/>
    <property type="molecule type" value="Genomic_DNA"/>
</dbReference>
<accession>E0I6C3</accession>
<dbReference type="Gene3D" id="1.10.10.1390">
    <property type="entry name" value="ATP-dependent DNA helicase RecQ"/>
    <property type="match status" value="1"/>
</dbReference>
<sequence length="335" mass="38967">MQVVFMNTFDRVDGEQNGNGAHVSICEHEGAWMVLWTEEAMSEADQGGEDVATWYEGTSWEEMLASFRHGIAMKMGEGYSPIIDSMLEEKKGHQGGIVAMMQCYGELHADEALYEELREWRRRTAANHRKSAYMVATNRMLWMISAFKPHEAKELAQIPGWGEAKQNAYAEDLLAVTAKFERETTFPLDWVTQTLDSKVFMQWLYKQKELKYKGQMTRHQEKRQILQAISEGRTLAELQAELEMNRRHLIERIEQLESEGYDMASIMQSELSEMPDEEQQSVLQAFEAVGDKYLKPVMQHVYGEEGMADRPLDQIYDRLRFLRMAYRRNKKHEAV</sequence>
<dbReference type="InterPro" id="IPR002121">
    <property type="entry name" value="HRDC_dom"/>
</dbReference>
<dbReference type="Gene3D" id="1.10.150.80">
    <property type="entry name" value="HRDC domain"/>
    <property type="match status" value="1"/>
</dbReference>
<evidence type="ECO:0000313" key="2">
    <source>
        <dbReference type="EMBL" id="EFM11589.1"/>
    </source>
</evidence>
<evidence type="ECO:0000259" key="1">
    <source>
        <dbReference type="PROSITE" id="PS50967"/>
    </source>
</evidence>
<dbReference type="eggNOG" id="COG0514">
    <property type="taxonomic scope" value="Bacteria"/>
</dbReference>
<dbReference type="AlphaFoldDB" id="E0I6C3"/>
<proteinExistence type="predicted"/>
<gene>
    <name evidence="2" type="ORF">PaecuDRAFT_1195</name>
</gene>
<organism evidence="2 3">
    <name type="scientific">Paenibacillus curdlanolyticus YK9</name>
    <dbReference type="NCBI Taxonomy" id="717606"/>
    <lineage>
        <taxon>Bacteria</taxon>
        <taxon>Bacillati</taxon>
        <taxon>Bacillota</taxon>
        <taxon>Bacilli</taxon>
        <taxon>Bacillales</taxon>
        <taxon>Paenibacillaceae</taxon>
        <taxon>Paenibacillus</taxon>
    </lineage>
</organism>
<keyword evidence="3" id="KW-1185">Reference proteome</keyword>
<dbReference type="Proteomes" id="UP000005387">
    <property type="component" value="Unassembled WGS sequence"/>
</dbReference>
<dbReference type="GO" id="GO:0003676">
    <property type="term" value="F:nucleic acid binding"/>
    <property type="evidence" value="ECO:0007669"/>
    <property type="project" value="InterPro"/>
</dbReference>
<dbReference type="Pfam" id="PF00570">
    <property type="entry name" value="HRDC"/>
    <property type="match status" value="1"/>
</dbReference>
<dbReference type="RefSeq" id="WP_006037210.1">
    <property type="nucleotide sequence ID" value="NZ_AEDD01000003.1"/>
</dbReference>
<feature type="domain" description="HRDC" evidence="1">
    <location>
        <begin position="107"/>
        <end position="187"/>
    </location>
</feature>
<protein>
    <submittedName>
        <fullName evidence="2">HRDC domain protein</fullName>
    </submittedName>
</protein>
<reference evidence="2 3" key="1">
    <citation type="submission" date="2010-07" db="EMBL/GenBank/DDBJ databases">
        <title>The draft genome of Paenibacillus curdlanolyticus YK9.</title>
        <authorList>
            <consortium name="US DOE Joint Genome Institute (JGI-PGF)"/>
            <person name="Lucas S."/>
            <person name="Copeland A."/>
            <person name="Lapidus A."/>
            <person name="Cheng J.-F."/>
            <person name="Bruce D."/>
            <person name="Goodwin L."/>
            <person name="Pitluck S."/>
            <person name="Land M.L."/>
            <person name="Hauser L."/>
            <person name="Chang Y.-J."/>
            <person name="Jeffries C."/>
            <person name="Anderson I.J."/>
            <person name="Johnson E."/>
            <person name="Loganathan U."/>
            <person name="Mulhopadhyay B."/>
            <person name="Kyrpides N."/>
            <person name="Woyke T.J."/>
        </authorList>
    </citation>
    <scope>NUCLEOTIDE SEQUENCE [LARGE SCALE GENOMIC DNA]</scope>
    <source>
        <strain evidence="2 3">YK9</strain>
    </source>
</reference>
<evidence type="ECO:0000313" key="3">
    <source>
        <dbReference type="Proteomes" id="UP000005387"/>
    </source>
</evidence>
<dbReference type="OrthoDB" id="26793at2"/>
<name>E0I6C3_9BACL</name>
<dbReference type="GO" id="GO:0000166">
    <property type="term" value="F:nucleotide binding"/>
    <property type="evidence" value="ECO:0007669"/>
    <property type="project" value="InterPro"/>
</dbReference>
<dbReference type="STRING" id="717606.PaecuDRAFT_1195"/>
<dbReference type="InterPro" id="IPR010997">
    <property type="entry name" value="HRDC-like_sf"/>
</dbReference>